<evidence type="ECO:0000256" key="7">
    <source>
        <dbReference type="SAM" id="Phobius"/>
    </source>
</evidence>
<dbReference type="PANTHER" id="PTHR48043:SF46">
    <property type="entry name" value="UDP-GLUCURONOSYLTRANSFERASE UGT-60-RELATED"/>
    <property type="match status" value="1"/>
</dbReference>
<feature type="transmembrane region" description="Helical" evidence="7">
    <location>
        <begin position="91"/>
        <end position="114"/>
    </location>
</feature>
<evidence type="ECO:0000256" key="4">
    <source>
        <dbReference type="ARBA" id="ARBA00022679"/>
    </source>
</evidence>
<keyword evidence="7" id="KW-1133">Transmembrane helix</keyword>
<evidence type="ECO:0000313" key="8">
    <source>
        <dbReference type="EMBL" id="KAK5971870.1"/>
    </source>
</evidence>
<accession>A0AAN8F7J8</accession>
<organism evidence="8 9">
    <name type="scientific">Trichostrongylus colubriformis</name>
    <name type="common">Black scour worm</name>
    <dbReference type="NCBI Taxonomy" id="6319"/>
    <lineage>
        <taxon>Eukaryota</taxon>
        <taxon>Metazoa</taxon>
        <taxon>Ecdysozoa</taxon>
        <taxon>Nematoda</taxon>
        <taxon>Chromadorea</taxon>
        <taxon>Rhabditida</taxon>
        <taxon>Rhabditina</taxon>
        <taxon>Rhabditomorpha</taxon>
        <taxon>Strongyloidea</taxon>
        <taxon>Trichostrongylidae</taxon>
        <taxon>Trichostrongylus</taxon>
    </lineage>
</organism>
<keyword evidence="7" id="KW-0472">Membrane</keyword>
<gene>
    <name evidence="8" type="ORF">GCK32_015339</name>
</gene>
<keyword evidence="7" id="KW-0812">Transmembrane</keyword>
<dbReference type="SUPFAM" id="SSF53756">
    <property type="entry name" value="UDP-Glycosyltransferase/glycogen phosphorylase"/>
    <property type="match status" value="1"/>
</dbReference>
<dbReference type="GO" id="GO:0015020">
    <property type="term" value="F:glucuronosyltransferase activity"/>
    <property type="evidence" value="ECO:0007669"/>
    <property type="project" value="UniProtKB-EC"/>
</dbReference>
<dbReference type="InterPro" id="IPR050271">
    <property type="entry name" value="UDP-glycosyltransferase"/>
</dbReference>
<name>A0AAN8F7J8_TRICO</name>
<comment type="catalytic activity">
    <reaction evidence="6">
        <text>glucuronate acceptor + UDP-alpha-D-glucuronate = acceptor beta-D-glucuronoside + UDP + H(+)</text>
        <dbReference type="Rhea" id="RHEA:21032"/>
        <dbReference type="ChEBI" id="CHEBI:15378"/>
        <dbReference type="ChEBI" id="CHEBI:58052"/>
        <dbReference type="ChEBI" id="CHEBI:58223"/>
        <dbReference type="ChEBI" id="CHEBI:132367"/>
        <dbReference type="ChEBI" id="CHEBI:132368"/>
        <dbReference type="EC" id="2.4.1.17"/>
    </reaction>
</comment>
<proteinExistence type="inferred from homology"/>
<dbReference type="PANTHER" id="PTHR48043">
    <property type="entry name" value="EG:EG0003.4 PROTEIN-RELATED"/>
    <property type="match status" value="1"/>
</dbReference>
<keyword evidence="3" id="KW-0328">Glycosyltransferase</keyword>
<evidence type="ECO:0000256" key="5">
    <source>
        <dbReference type="ARBA" id="ARBA00022729"/>
    </source>
</evidence>
<keyword evidence="5" id="KW-0732">Signal</keyword>
<dbReference type="InterPro" id="IPR002213">
    <property type="entry name" value="UDP_glucos_trans"/>
</dbReference>
<dbReference type="AlphaFoldDB" id="A0AAN8F7J8"/>
<sequence>MPLFADQKINAMRAQRFGIAKVLDKLNLTPEIVYETIVDVLRDETYTIRARKLSMMLADKPTTRPYSSLSYILKLATSDVKYYTLRAAQHLSFIAFYNLDIVTIFGIIVTMLSINI</sequence>
<evidence type="ECO:0000256" key="3">
    <source>
        <dbReference type="ARBA" id="ARBA00022676"/>
    </source>
</evidence>
<comment type="similarity">
    <text evidence="1">Belongs to the UDP-glycosyltransferase family.</text>
</comment>
<dbReference type="Proteomes" id="UP001331761">
    <property type="component" value="Unassembled WGS sequence"/>
</dbReference>
<evidence type="ECO:0000256" key="1">
    <source>
        <dbReference type="ARBA" id="ARBA00009995"/>
    </source>
</evidence>
<dbReference type="Gene3D" id="3.40.50.2000">
    <property type="entry name" value="Glycogen Phosphorylase B"/>
    <property type="match status" value="1"/>
</dbReference>
<dbReference type="Pfam" id="PF00201">
    <property type="entry name" value="UDPGT"/>
    <property type="match status" value="1"/>
</dbReference>
<dbReference type="EMBL" id="WIXE01017283">
    <property type="protein sequence ID" value="KAK5971870.1"/>
    <property type="molecule type" value="Genomic_DNA"/>
</dbReference>
<protein>
    <recommendedName>
        <fullName evidence="2">glucuronosyltransferase</fullName>
        <ecNumber evidence="2">2.4.1.17</ecNumber>
    </recommendedName>
</protein>
<evidence type="ECO:0000256" key="2">
    <source>
        <dbReference type="ARBA" id="ARBA00012544"/>
    </source>
</evidence>
<keyword evidence="4" id="KW-0808">Transferase</keyword>
<dbReference type="EC" id="2.4.1.17" evidence="2"/>
<evidence type="ECO:0000256" key="6">
    <source>
        <dbReference type="ARBA" id="ARBA00047475"/>
    </source>
</evidence>
<evidence type="ECO:0000313" key="9">
    <source>
        <dbReference type="Proteomes" id="UP001331761"/>
    </source>
</evidence>
<keyword evidence="9" id="KW-1185">Reference proteome</keyword>
<comment type="caution">
    <text evidence="8">The sequence shown here is derived from an EMBL/GenBank/DDBJ whole genome shotgun (WGS) entry which is preliminary data.</text>
</comment>
<reference evidence="8 9" key="1">
    <citation type="submission" date="2019-10" db="EMBL/GenBank/DDBJ databases">
        <title>Assembly and Annotation for the nematode Trichostrongylus colubriformis.</title>
        <authorList>
            <person name="Martin J."/>
        </authorList>
    </citation>
    <scope>NUCLEOTIDE SEQUENCE [LARGE SCALE GENOMIC DNA]</scope>
    <source>
        <strain evidence="8">G859</strain>
        <tissue evidence="8">Whole worm</tissue>
    </source>
</reference>